<protein>
    <recommendedName>
        <fullName evidence="3">asparagine synthase (glutamine-hydrolyzing)</fullName>
        <ecNumber evidence="3">6.3.5.4</ecNumber>
    </recommendedName>
</protein>
<comment type="pathway">
    <text evidence="1">Amino-acid biosynthesis; L-asparagine biosynthesis; L-asparagine from L-aspartate (L-Gln route): step 1/1.</text>
</comment>
<dbReference type="InterPro" id="IPR051786">
    <property type="entry name" value="ASN_synthetase/amidase"/>
</dbReference>
<dbReference type="InterPro" id="IPR001962">
    <property type="entry name" value="Asn_synthase"/>
</dbReference>
<dbReference type="PANTHER" id="PTHR43284:SF1">
    <property type="entry name" value="ASPARAGINE SYNTHETASE"/>
    <property type="match status" value="1"/>
</dbReference>
<comment type="catalytic activity">
    <reaction evidence="4">
        <text>L-aspartate + L-glutamine + ATP + H2O = L-asparagine + L-glutamate + AMP + diphosphate + H(+)</text>
        <dbReference type="Rhea" id="RHEA:12228"/>
        <dbReference type="ChEBI" id="CHEBI:15377"/>
        <dbReference type="ChEBI" id="CHEBI:15378"/>
        <dbReference type="ChEBI" id="CHEBI:29985"/>
        <dbReference type="ChEBI" id="CHEBI:29991"/>
        <dbReference type="ChEBI" id="CHEBI:30616"/>
        <dbReference type="ChEBI" id="CHEBI:33019"/>
        <dbReference type="ChEBI" id="CHEBI:58048"/>
        <dbReference type="ChEBI" id="CHEBI:58359"/>
        <dbReference type="ChEBI" id="CHEBI:456215"/>
        <dbReference type="EC" id="6.3.5.4"/>
    </reaction>
</comment>
<evidence type="ECO:0000256" key="3">
    <source>
        <dbReference type="ARBA" id="ARBA00012737"/>
    </source>
</evidence>
<keyword evidence="7" id="KW-1185">Reference proteome</keyword>
<dbReference type="SUPFAM" id="SSF56235">
    <property type="entry name" value="N-terminal nucleophile aminohydrolases (Ntn hydrolases)"/>
    <property type="match status" value="1"/>
</dbReference>
<accession>A0ABU9Y3I6</accession>
<evidence type="ECO:0000313" key="7">
    <source>
        <dbReference type="Proteomes" id="UP001419910"/>
    </source>
</evidence>
<feature type="domain" description="Asparagine synthetase" evidence="5">
    <location>
        <begin position="216"/>
        <end position="576"/>
    </location>
</feature>
<dbReference type="InterPro" id="IPR029055">
    <property type="entry name" value="Ntn_hydrolases_N"/>
</dbReference>
<evidence type="ECO:0000256" key="1">
    <source>
        <dbReference type="ARBA" id="ARBA00005187"/>
    </source>
</evidence>
<evidence type="ECO:0000259" key="5">
    <source>
        <dbReference type="Pfam" id="PF00733"/>
    </source>
</evidence>
<gene>
    <name evidence="6" type="ORF">ABC974_11895</name>
</gene>
<dbReference type="Proteomes" id="UP001419910">
    <property type="component" value="Unassembled WGS sequence"/>
</dbReference>
<dbReference type="SUPFAM" id="SSF52402">
    <property type="entry name" value="Adenine nucleotide alpha hydrolases-like"/>
    <property type="match status" value="1"/>
</dbReference>
<dbReference type="Gene3D" id="3.60.20.10">
    <property type="entry name" value="Glutamine Phosphoribosylpyrophosphate, subunit 1, domain 1"/>
    <property type="match status" value="1"/>
</dbReference>
<proteinExistence type="inferred from homology"/>
<dbReference type="PIRSF" id="PIRSF001589">
    <property type="entry name" value="Asn_synthetase_glu-h"/>
    <property type="match status" value="1"/>
</dbReference>
<dbReference type="InterPro" id="IPR006426">
    <property type="entry name" value="Asn_synth_AEB"/>
</dbReference>
<comment type="similarity">
    <text evidence="2">Belongs to the asparagine synthetase family.</text>
</comment>
<dbReference type="RefSeq" id="WP_343888988.1">
    <property type="nucleotide sequence ID" value="NZ_BAAAEH010000016.1"/>
</dbReference>
<dbReference type="EMBL" id="JBDIME010000008">
    <property type="protein sequence ID" value="MEN2790332.1"/>
    <property type="molecule type" value="Genomic_DNA"/>
</dbReference>
<dbReference type="InterPro" id="IPR014729">
    <property type="entry name" value="Rossmann-like_a/b/a_fold"/>
</dbReference>
<dbReference type="Pfam" id="PF00733">
    <property type="entry name" value="Asn_synthase"/>
    <property type="match status" value="1"/>
</dbReference>
<sequence length="579" mass="62212">MSQRFLLTVSSGPAAAEDRLSVAARLPDWHQVAIADGVMLHAPPQARLLVWRLGVVIGPVFERGADRPLRDLSPDVQSSISTSAGQSLIDHDWGGYVAILATAPNAVAIVRAPFGDLPCYWVRRDGGFAAASDLDLLSLVNRRPSVEAEALARYLAQPDHLSGETCLRDVREVRGGERLCLASGSVPATDALWSPWTFVQHAPPAIATREEAVSRLRDSVNLSVAARTAGHDRSLLLLSGGIDSSIVAASLARAGRDFACLTLVSGDRIGDERAYAAMVARACRVPLIVGHRDIAGIDLHHSASAEQARPASRAFLQESSRLARDAARESGATILIDGGAGDSVFYGYLAVAPLVDLWRREGLSSTAREHFAAMASLSGTSRLRLAARTLLRSLRPAAASRPDELTFLSPAARAAAADRVQHPWMATPPDAWPGEASYVAGLPPVQGYMESADPRGQLPSLSPLGSQPIIETCLKVPTWLWFEQWNSRALVRRAFADRLPPEVIARRSKGTPAGFMGEVFEARRAEIREMLMGGALADAGLLDRAALALHLAAEAPLRDFSFVRIMALVDAEAWMRSWA</sequence>
<dbReference type="EC" id="6.3.5.4" evidence="3"/>
<dbReference type="PANTHER" id="PTHR43284">
    <property type="entry name" value="ASPARAGINE SYNTHETASE (GLUTAMINE-HYDROLYZING)"/>
    <property type="match status" value="1"/>
</dbReference>
<evidence type="ECO:0000313" key="6">
    <source>
        <dbReference type="EMBL" id="MEN2790332.1"/>
    </source>
</evidence>
<reference evidence="6 7" key="1">
    <citation type="submission" date="2024-05" db="EMBL/GenBank/DDBJ databases">
        <authorList>
            <person name="Liu Q."/>
            <person name="Xin Y.-H."/>
        </authorList>
    </citation>
    <scope>NUCLEOTIDE SEQUENCE [LARGE SCALE GENOMIC DNA]</scope>
    <source>
        <strain evidence="6 7">CGMCC 1.10181</strain>
    </source>
</reference>
<evidence type="ECO:0000256" key="2">
    <source>
        <dbReference type="ARBA" id="ARBA00005752"/>
    </source>
</evidence>
<comment type="caution">
    <text evidence="6">The sequence shown here is derived from an EMBL/GenBank/DDBJ whole genome shotgun (WGS) entry which is preliminary data.</text>
</comment>
<name>A0ABU9Y3I6_9SPHN</name>
<evidence type="ECO:0000256" key="4">
    <source>
        <dbReference type="ARBA" id="ARBA00048741"/>
    </source>
</evidence>
<dbReference type="Gene3D" id="3.40.50.620">
    <property type="entry name" value="HUPs"/>
    <property type="match status" value="1"/>
</dbReference>
<organism evidence="6 7">
    <name type="scientific">Sphingomonas oligophenolica</name>
    <dbReference type="NCBI Taxonomy" id="301154"/>
    <lineage>
        <taxon>Bacteria</taxon>
        <taxon>Pseudomonadati</taxon>
        <taxon>Pseudomonadota</taxon>
        <taxon>Alphaproteobacteria</taxon>
        <taxon>Sphingomonadales</taxon>
        <taxon>Sphingomonadaceae</taxon>
        <taxon>Sphingomonas</taxon>
    </lineage>
</organism>